<proteinExistence type="predicted"/>
<reference evidence="1 2" key="1">
    <citation type="journal article" date="2012" name="J. Bacteriol.">
        <title>Genome sequence of Thalassospira xiamenensis type strain M-5.</title>
        <authorList>
            <person name="Lai Q."/>
            <person name="Shao Z."/>
        </authorList>
    </citation>
    <scope>NUCLEOTIDE SEQUENCE [LARGE SCALE GENOMIC DNA]</scope>
    <source>
        <strain evidence="1 2">M-5</strain>
    </source>
</reference>
<protein>
    <submittedName>
        <fullName evidence="1">Uncharacterized protein</fullName>
    </submittedName>
</protein>
<organism evidence="1 2">
    <name type="scientific">Thalassospira xiamenensis M-5 = DSM 17429</name>
    <dbReference type="NCBI Taxonomy" id="1123366"/>
    <lineage>
        <taxon>Bacteria</taxon>
        <taxon>Pseudomonadati</taxon>
        <taxon>Pseudomonadota</taxon>
        <taxon>Alphaproteobacteria</taxon>
        <taxon>Rhodospirillales</taxon>
        <taxon>Thalassospiraceae</taxon>
        <taxon>Thalassospira</taxon>
    </lineage>
</organism>
<dbReference type="Proteomes" id="UP000007127">
    <property type="component" value="Chromosome"/>
</dbReference>
<name>A0AB72UH33_9PROT</name>
<dbReference type="AlphaFoldDB" id="A0AB72UH33"/>
<gene>
    <name evidence="1" type="ORF">TH3_17405</name>
</gene>
<sequence>MRFTIGHSFEVERGFIRLPYFGSLYWEPSKYAQWNKLETERHDREVEGVWGRWRFINNTAAKISPIVEALGKDIWPCPHTGKTASSLAAILEAIFGHKKPFIKWEFEVMRGAFGVKNLNGHTL</sequence>
<dbReference type="KEGG" id="txi:TH3_17405"/>
<evidence type="ECO:0000313" key="1">
    <source>
        <dbReference type="EMBL" id="AJD53583.1"/>
    </source>
</evidence>
<dbReference type="GeneID" id="31929156"/>
<evidence type="ECO:0000313" key="2">
    <source>
        <dbReference type="Proteomes" id="UP000007127"/>
    </source>
</evidence>
<dbReference type="EMBL" id="CP004388">
    <property type="protein sequence ID" value="AJD53583.1"/>
    <property type="molecule type" value="Genomic_DNA"/>
</dbReference>
<accession>A0AB72UH33</accession>
<dbReference type="RefSeq" id="WP_007090260.1">
    <property type="nucleotide sequence ID" value="NZ_CP004388.1"/>
</dbReference>